<proteinExistence type="predicted"/>
<keyword evidence="2" id="KW-1185">Reference proteome</keyword>
<dbReference type="STRING" id="1120964.GCA_001313265_05534"/>
<dbReference type="RefSeq" id="WP_103926054.1">
    <property type="nucleotide sequence ID" value="NZ_FNVR01000026.1"/>
</dbReference>
<reference evidence="2" key="1">
    <citation type="submission" date="2016-10" db="EMBL/GenBank/DDBJ databases">
        <authorList>
            <person name="Varghese N."/>
            <person name="Submissions S."/>
        </authorList>
    </citation>
    <scope>NUCLEOTIDE SEQUENCE [LARGE SCALE GENOMIC DNA]</scope>
    <source>
        <strain evidence="2">DSM 17298</strain>
    </source>
</reference>
<dbReference type="AlphaFoldDB" id="A0A1H5ZCF6"/>
<evidence type="ECO:0000313" key="1">
    <source>
        <dbReference type="EMBL" id="SEG34203.1"/>
    </source>
</evidence>
<dbReference type="EMBL" id="FNVR01000026">
    <property type="protein sequence ID" value="SEG34203.1"/>
    <property type="molecule type" value="Genomic_DNA"/>
</dbReference>
<evidence type="ECO:0000313" key="2">
    <source>
        <dbReference type="Proteomes" id="UP000236736"/>
    </source>
</evidence>
<sequence>MELNLNFSDLKTFEEAVEIQRSLEGENSDIKSFGGTNSIKKTPGIYVLTPFKVPYYVGLSTVRGKKYWNLQRVIQHVKKIKSNSCTYVIFKSIVYKSAFPKRDIMIPRLYQPTKPPINFLAYARSFALFWREKKGLGFLNPSILINPSNPWLPVSNVKDPLRSQISHVVNTVFSSPDFSFFYLEVPQIIGMTNEKEVLKCLETIVKYSLMTNTVSDSLKINSIAGKLKSFGISKITIACPNVAIKNLFYPFPHDDNHNPVSALRGVVNII</sequence>
<organism evidence="1 2">
    <name type="scientific">Algoriphagus boritolerans DSM 17298 = JCM 18970</name>
    <dbReference type="NCBI Taxonomy" id="1120964"/>
    <lineage>
        <taxon>Bacteria</taxon>
        <taxon>Pseudomonadati</taxon>
        <taxon>Bacteroidota</taxon>
        <taxon>Cytophagia</taxon>
        <taxon>Cytophagales</taxon>
        <taxon>Cyclobacteriaceae</taxon>
        <taxon>Algoriphagus</taxon>
    </lineage>
</organism>
<accession>A0A1H5ZCF6</accession>
<dbReference type="Proteomes" id="UP000236736">
    <property type="component" value="Unassembled WGS sequence"/>
</dbReference>
<protein>
    <submittedName>
        <fullName evidence="1">Uncharacterized protein</fullName>
    </submittedName>
</protein>
<gene>
    <name evidence="1" type="ORF">SAMN03080598_03450</name>
</gene>
<name>A0A1H5ZCF6_9BACT</name>